<comment type="caution">
    <text evidence="1">The sequence shown here is derived from an EMBL/GenBank/DDBJ whole genome shotgun (WGS) entry which is preliminary data.</text>
</comment>
<proteinExistence type="predicted"/>
<dbReference type="Proteomes" id="UP001499843">
    <property type="component" value="Unassembled WGS sequence"/>
</dbReference>
<keyword evidence="2" id="KW-1185">Reference proteome</keyword>
<evidence type="ECO:0008006" key="3">
    <source>
        <dbReference type="Google" id="ProtNLM"/>
    </source>
</evidence>
<evidence type="ECO:0000313" key="2">
    <source>
        <dbReference type="Proteomes" id="UP001499843"/>
    </source>
</evidence>
<evidence type="ECO:0000313" key="1">
    <source>
        <dbReference type="EMBL" id="GAA2213010.1"/>
    </source>
</evidence>
<reference evidence="2" key="1">
    <citation type="journal article" date="2019" name="Int. J. Syst. Evol. Microbiol.">
        <title>The Global Catalogue of Microorganisms (GCM) 10K type strain sequencing project: providing services to taxonomists for standard genome sequencing and annotation.</title>
        <authorList>
            <consortium name="The Broad Institute Genomics Platform"/>
            <consortium name="The Broad Institute Genome Sequencing Center for Infectious Disease"/>
            <person name="Wu L."/>
            <person name="Ma J."/>
        </authorList>
    </citation>
    <scope>NUCLEOTIDE SEQUENCE [LARGE SCALE GENOMIC DNA]</scope>
    <source>
        <strain evidence="2">JCM 16114</strain>
    </source>
</reference>
<gene>
    <name evidence="1" type="ORF">GCM10009850_084720</name>
</gene>
<accession>A0ABP5PMV4</accession>
<sequence length="134" mass="13829">MVLCWAVASLWAEVGTGVLAYATMIMPNRPAASTTAPATTIFQLGTNLRQPPRPSPSFFVGGPGGSGGCPEPRLRERRGASLMIVSWLPSVRVSWLRGRCGGCCPYGSSGPGRGSGLRGAGWSYGCAAIAPVCS</sequence>
<name>A0ABP5PMV4_9ACTN</name>
<organism evidence="1 2">
    <name type="scientific">Nonomuraea monospora</name>
    <dbReference type="NCBI Taxonomy" id="568818"/>
    <lineage>
        <taxon>Bacteria</taxon>
        <taxon>Bacillati</taxon>
        <taxon>Actinomycetota</taxon>
        <taxon>Actinomycetes</taxon>
        <taxon>Streptosporangiales</taxon>
        <taxon>Streptosporangiaceae</taxon>
        <taxon>Nonomuraea</taxon>
    </lineage>
</organism>
<protein>
    <recommendedName>
        <fullName evidence="3">Secreted protein</fullName>
    </recommendedName>
</protein>
<dbReference type="EMBL" id="BAAAQX010000030">
    <property type="protein sequence ID" value="GAA2213010.1"/>
    <property type="molecule type" value="Genomic_DNA"/>
</dbReference>